<evidence type="ECO:0000313" key="3">
    <source>
        <dbReference type="EMBL" id="MTH53918.1"/>
    </source>
</evidence>
<accession>A0A7X2S613</accession>
<evidence type="ECO:0000313" key="4">
    <source>
        <dbReference type="Proteomes" id="UP000434639"/>
    </source>
</evidence>
<dbReference type="Proteomes" id="UP000434639">
    <property type="component" value="Unassembled WGS sequence"/>
</dbReference>
<dbReference type="EMBL" id="WMIB01000009">
    <property type="protein sequence ID" value="MTH53918.1"/>
    <property type="molecule type" value="Genomic_DNA"/>
</dbReference>
<protein>
    <recommendedName>
        <fullName evidence="5">Lipoprotein</fullName>
    </recommendedName>
</protein>
<dbReference type="AlphaFoldDB" id="A0A7X2S613"/>
<feature type="compositionally biased region" description="Basic and acidic residues" evidence="1">
    <location>
        <begin position="28"/>
        <end position="50"/>
    </location>
</feature>
<evidence type="ECO:0008006" key="5">
    <source>
        <dbReference type="Google" id="ProtNLM"/>
    </source>
</evidence>
<comment type="caution">
    <text evidence="3">The sequence shown here is derived from an EMBL/GenBank/DDBJ whole genome shotgun (WGS) entry which is preliminary data.</text>
</comment>
<feature type="signal peptide" evidence="2">
    <location>
        <begin position="1"/>
        <end position="22"/>
    </location>
</feature>
<proteinExistence type="predicted"/>
<gene>
    <name evidence="3" type="ORF">GKZ89_10925</name>
</gene>
<organism evidence="3 4">
    <name type="scientific">Metabacillus mangrovi</name>
    <dbReference type="NCBI Taxonomy" id="1491830"/>
    <lineage>
        <taxon>Bacteria</taxon>
        <taxon>Bacillati</taxon>
        <taxon>Bacillota</taxon>
        <taxon>Bacilli</taxon>
        <taxon>Bacillales</taxon>
        <taxon>Bacillaceae</taxon>
        <taxon>Metabacillus</taxon>
    </lineage>
</organism>
<dbReference type="InterPro" id="IPR046720">
    <property type="entry name" value="DUF6612"/>
</dbReference>
<keyword evidence="2" id="KW-0732">Signal</keyword>
<dbReference type="Pfam" id="PF20316">
    <property type="entry name" value="DUF6612"/>
    <property type="match status" value="1"/>
</dbReference>
<keyword evidence="4" id="KW-1185">Reference proteome</keyword>
<dbReference type="Gene3D" id="2.50.20.20">
    <property type="match status" value="1"/>
</dbReference>
<dbReference type="RefSeq" id="WP_155112438.1">
    <property type="nucleotide sequence ID" value="NZ_WMIB01000009.1"/>
</dbReference>
<evidence type="ECO:0000256" key="1">
    <source>
        <dbReference type="SAM" id="MobiDB-lite"/>
    </source>
</evidence>
<reference evidence="3 4" key="1">
    <citation type="journal article" date="2017" name="Int. J. Syst. Evol. Microbiol.">
        <title>Bacillus mangrovi sp. nov., isolated from a sediment sample from a mangrove forest.</title>
        <authorList>
            <person name="Gupta V."/>
            <person name="Singh P.K."/>
            <person name="Korpole S."/>
            <person name="Tanuku N.R.S."/>
            <person name="Pinnaka A.K."/>
        </authorList>
    </citation>
    <scope>NUCLEOTIDE SEQUENCE [LARGE SCALE GENOMIC DNA]</scope>
    <source>
        <strain evidence="3 4">KCTC 33872</strain>
    </source>
</reference>
<name>A0A7X2S613_9BACI</name>
<feature type="compositionally biased region" description="Acidic residues" evidence="1">
    <location>
        <begin position="67"/>
        <end position="81"/>
    </location>
</feature>
<feature type="chain" id="PRO_5038636190" description="Lipoprotein" evidence="2">
    <location>
        <begin position="23"/>
        <end position="301"/>
    </location>
</feature>
<sequence length="301" mass="32567">MKITLKVTSLFLVLSIALFGCGAGSSEKTSESESSKEAAAEEKPAEKADTEEAAAEENSSETVEVSTAEEEAPPAEEEMDAEQALKKSMEAYAQITSFSSEMDIQQMIDDGETKIDVSGTLKSENSYEPFIIHNKDTYNGNGQTINSEYYITEDATYASQNGAEWTKEPTPGALIQPKPEDQLKSLVGIADLVDFEENEEGYVISISSTDQEVLGAYSDMVTEAAAALGTDGSSVKVTSLDMSYTLDKETFLQKTADVTLDMTASIEGQEVKMNQSMNGTFGQYNEIKDLAVPQEIMDSAK</sequence>
<feature type="region of interest" description="Disordered" evidence="1">
    <location>
        <begin position="24"/>
        <end position="83"/>
    </location>
</feature>
<dbReference type="OrthoDB" id="1957331at2"/>
<dbReference type="PROSITE" id="PS51257">
    <property type="entry name" value="PROKAR_LIPOPROTEIN"/>
    <property type="match status" value="1"/>
</dbReference>
<evidence type="ECO:0000256" key="2">
    <source>
        <dbReference type="SAM" id="SignalP"/>
    </source>
</evidence>